<evidence type="ECO:0000256" key="1">
    <source>
        <dbReference type="ARBA" id="ARBA00021292"/>
    </source>
</evidence>
<dbReference type="KEGG" id="malk:MalAC0309_1668"/>
<keyword evidence="2" id="KW-0328">Glycosyltransferase</keyword>
<dbReference type="RefSeq" id="WP_231923883.1">
    <property type="nucleotide sequence ID" value="NZ_AP017315.1"/>
</dbReference>
<keyword evidence="3 6" id="KW-0808">Transferase</keyword>
<dbReference type="InterPro" id="IPR028098">
    <property type="entry name" value="Glyco_trans_4-like_N"/>
</dbReference>
<dbReference type="SUPFAM" id="SSF53756">
    <property type="entry name" value="UDP-Glycosyltransferase/glycogen phosphorylase"/>
    <property type="match status" value="1"/>
</dbReference>
<evidence type="ECO:0000256" key="2">
    <source>
        <dbReference type="ARBA" id="ARBA00022676"/>
    </source>
</evidence>
<protein>
    <recommendedName>
        <fullName evidence="1">D-inositol 3-phosphate glycosyltransferase</fullName>
    </recommendedName>
</protein>
<evidence type="ECO:0000259" key="5">
    <source>
        <dbReference type="Pfam" id="PF13439"/>
    </source>
</evidence>
<accession>A0A0U5BLW4</accession>
<dbReference type="Pfam" id="PF13439">
    <property type="entry name" value="Glyco_transf_4"/>
    <property type="match status" value="1"/>
</dbReference>
<dbReference type="InterPro" id="IPR050194">
    <property type="entry name" value="Glycosyltransferase_grp1"/>
</dbReference>
<gene>
    <name evidence="6" type="ORF">MalAC0309_1668</name>
</gene>
<dbReference type="InterPro" id="IPR001296">
    <property type="entry name" value="Glyco_trans_1"/>
</dbReference>
<dbReference type="Gene3D" id="3.40.50.2000">
    <property type="entry name" value="Glycogen Phosphorylase B"/>
    <property type="match status" value="2"/>
</dbReference>
<evidence type="ECO:0000256" key="3">
    <source>
        <dbReference type="ARBA" id="ARBA00022679"/>
    </source>
</evidence>
<reference evidence="7" key="1">
    <citation type="submission" date="2015-12" db="EMBL/GenBank/DDBJ databases">
        <authorList>
            <person name="Shamseldin A."/>
            <person name="Moawad H."/>
            <person name="Abd El-Rahim W.M."/>
            <person name="Sadowsky M.J."/>
        </authorList>
    </citation>
    <scope>NUCLEOTIDE SEQUENCE [LARGE SCALE GENOMIC DNA]</scope>
    <source>
        <strain evidence="7">JAM AC0309</strain>
    </source>
</reference>
<organism evidence="6 7">
    <name type="scientific">Microcella alkaliphila</name>
    <dbReference type="NCBI Taxonomy" id="279828"/>
    <lineage>
        <taxon>Bacteria</taxon>
        <taxon>Bacillati</taxon>
        <taxon>Actinomycetota</taxon>
        <taxon>Actinomycetes</taxon>
        <taxon>Micrococcales</taxon>
        <taxon>Microbacteriaceae</taxon>
        <taxon>Microcella</taxon>
    </lineage>
</organism>
<sequence>MTDDPHASSSPDRPLRILIGCDTFGPDVNGAAKFAEHLAAGMVERGHEVHVVAPGAERGPNVTRIEVHEGQKMTVHRLRSWRWRPHPWLRYALPWRIEANAARILDTVRPDVVHFQSHIVVGRGLARQAAKRGIRVIGTNHFMPENAMQFTPFIGPLHDMVVRALWRAAGRTFGIADEVTTPTLKAAQYLEKYTDLDKVHAISCGLHVENYTADLTPRSENVVLFLGRVEAEKHIDELLRAVALLDDDLAVRVEIIGDGEQRHALEKLAVELGLAERVHFAGYATDEYLRAQLTRASVFAMPSRAELQSIATMEAMASGLPVVGANAMALPHLIHDGENGYLYEPGDIEGFAERLRRIFTMPHDERVALQRDSLRIVSGHDIRRTFDTFEDLYRGRPVTDPVVDTGVITVIERDAEAAG</sequence>
<dbReference type="PANTHER" id="PTHR45947">
    <property type="entry name" value="SULFOQUINOVOSYL TRANSFERASE SQD2"/>
    <property type="match status" value="1"/>
</dbReference>
<evidence type="ECO:0000313" key="7">
    <source>
        <dbReference type="Proteomes" id="UP000218965"/>
    </source>
</evidence>
<feature type="domain" description="Glycosyl transferase family 1" evidence="4">
    <location>
        <begin position="217"/>
        <end position="366"/>
    </location>
</feature>
<dbReference type="EMBL" id="AP017315">
    <property type="protein sequence ID" value="BAU32517.1"/>
    <property type="molecule type" value="Genomic_DNA"/>
</dbReference>
<name>A0A0U5BLW4_9MICO</name>
<dbReference type="GO" id="GO:1901137">
    <property type="term" value="P:carbohydrate derivative biosynthetic process"/>
    <property type="evidence" value="ECO:0007669"/>
    <property type="project" value="UniProtKB-ARBA"/>
</dbReference>
<dbReference type="Pfam" id="PF00534">
    <property type="entry name" value="Glycos_transf_1"/>
    <property type="match status" value="1"/>
</dbReference>
<reference evidence="6 7" key="2">
    <citation type="submission" date="2016-01" db="EMBL/GenBank/DDBJ databases">
        <title>Microcella alkaliphila JAM AC0309 whole genome shotgun sequence.</title>
        <authorList>
            <person name="Kurata A."/>
            <person name="Hirose Y."/>
            <person name="Kishimoto N."/>
            <person name="Kobayashi T."/>
        </authorList>
    </citation>
    <scope>NUCLEOTIDE SEQUENCE [LARGE SCALE GENOMIC DNA]</scope>
    <source>
        <strain evidence="6 7">JAM AC0309</strain>
    </source>
</reference>
<evidence type="ECO:0000259" key="4">
    <source>
        <dbReference type="Pfam" id="PF00534"/>
    </source>
</evidence>
<evidence type="ECO:0000313" key="6">
    <source>
        <dbReference type="EMBL" id="BAU32517.1"/>
    </source>
</evidence>
<proteinExistence type="predicted"/>
<feature type="domain" description="Glycosyltransferase subfamily 4-like N-terminal" evidence="5">
    <location>
        <begin position="28"/>
        <end position="209"/>
    </location>
</feature>
<dbReference type="PANTHER" id="PTHR45947:SF3">
    <property type="entry name" value="SULFOQUINOVOSYL TRANSFERASE SQD2"/>
    <property type="match status" value="1"/>
</dbReference>
<dbReference type="GO" id="GO:0016757">
    <property type="term" value="F:glycosyltransferase activity"/>
    <property type="evidence" value="ECO:0007669"/>
    <property type="project" value="UniProtKB-KW"/>
</dbReference>
<dbReference type="Proteomes" id="UP000218965">
    <property type="component" value="Chromosome"/>
</dbReference>
<dbReference type="AlphaFoldDB" id="A0A0U5BLW4"/>